<comment type="caution">
    <text evidence="1">The sequence shown here is derived from an EMBL/GenBank/DDBJ whole genome shotgun (WGS) entry which is preliminary data.</text>
</comment>
<proteinExistence type="predicted"/>
<protein>
    <submittedName>
        <fullName evidence="1">Uncharacterized protein</fullName>
    </submittedName>
</protein>
<gene>
    <name evidence="1" type="ORF">L6164_036006</name>
</gene>
<sequence length="476" mass="50698">MEMDPGKLFIGGISWDTNEDRLRQYFQNFGDVVEAVIMKDRTTGRARGFGFVVFSDPSVAERVVMEKHVIDGRNVEAKKAVPRDDQNILNRSNGSSTHGSPGPSRTKKIFVGGLASTVTESDFKKYFDQFGTITDVVVMYDHNTQRPRGFGFITYDSEDAVEKVLYKTFHELNGKMVEVKRAVPKELSPGSSRGQLAGNNFGLNRVNSFSNGSLQGYNPSLVGGLGLRTDGRFSPITVGRSGYPPFSPSYGAGLNYESNLSQNGNANFTSTLSLGRTMNPTYTGSSSRYINGIGYAGTSGGNSSTLSSPSQNFWGNGSLNYAPNSASSDSFVGYGSENSNMGSYGSIGALWGSSPNLDQVGSIGSGYGKGSLSYGNGDLIFGSKAVGYGKSSENLLATSSSYALSNGNYDGAYKDTFEAGSFYDQTWRSPPSELEDSGSLGYGFGNAVSDLMSKSSGSHIGAYTVANRQSNRGIAA</sequence>
<dbReference type="EMBL" id="CM039439">
    <property type="protein sequence ID" value="KAI4296016.1"/>
    <property type="molecule type" value="Genomic_DNA"/>
</dbReference>
<dbReference type="Proteomes" id="UP000828941">
    <property type="component" value="Chromosome 14"/>
</dbReference>
<accession>A0ACB9KFR4</accession>
<evidence type="ECO:0000313" key="2">
    <source>
        <dbReference type="Proteomes" id="UP000828941"/>
    </source>
</evidence>
<keyword evidence="2" id="KW-1185">Reference proteome</keyword>
<evidence type="ECO:0000313" key="1">
    <source>
        <dbReference type="EMBL" id="KAI4296016.1"/>
    </source>
</evidence>
<name>A0ACB9KFR4_BAUVA</name>
<organism evidence="1 2">
    <name type="scientific">Bauhinia variegata</name>
    <name type="common">Purple orchid tree</name>
    <name type="synonym">Phanera variegata</name>
    <dbReference type="NCBI Taxonomy" id="167791"/>
    <lineage>
        <taxon>Eukaryota</taxon>
        <taxon>Viridiplantae</taxon>
        <taxon>Streptophyta</taxon>
        <taxon>Embryophyta</taxon>
        <taxon>Tracheophyta</taxon>
        <taxon>Spermatophyta</taxon>
        <taxon>Magnoliopsida</taxon>
        <taxon>eudicotyledons</taxon>
        <taxon>Gunneridae</taxon>
        <taxon>Pentapetalae</taxon>
        <taxon>rosids</taxon>
        <taxon>fabids</taxon>
        <taxon>Fabales</taxon>
        <taxon>Fabaceae</taxon>
        <taxon>Cercidoideae</taxon>
        <taxon>Cercideae</taxon>
        <taxon>Bauhiniinae</taxon>
        <taxon>Bauhinia</taxon>
    </lineage>
</organism>
<reference evidence="1 2" key="1">
    <citation type="journal article" date="2022" name="DNA Res.">
        <title>Chromosomal-level genome assembly of the orchid tree Bauhinia variegata (Leguminosae; Cercidoideae) supports the allotetraploid origin hypothesis of Bauhinia.</title>
        <authorList>
            <person name="Zhong Y."/>
            <person name="Chen Y."/>
            <person name="Zheng D."/>
            <person name="Pang J."/>
            <person name="Liu Y."/>
            <person name="Luo S."/>
            <person name="Meng S."/>
            <person name="Qian L."/>
            <person name="Wei D."/>
            <person name="Dai S."/>
            <person name="Zhou R."/>
        </authorList>
    </citation>
    <scope>NUCLEOTIDE SEQUENCE [LARGE SCALE GENOMIC DNA]</scope>
    <source>
        <strain evidence="1">BV-YZ2020</strain>
    </source>
</reference>